<accession>A0A3B0UF71</accession>
<name>A0A3B0UF71_9ZZZZ</name>
<dbReference type="Pfam" id="PF13431">
    <property type="entry name" value="TPR_17"/>
    <property type="match status" value="1"/>
</dbReference>
<dbReference type="EMBL" id="UOES01000170">
    <property type="protein sequence ID" value="VAW26993.1"/>
    <property type="molecule type" value="Genomic_DNA"/>
</dbReference>
<dbReference type="AlphaFoldDB" id="A0A3B0UF71"/>
<dbReference type="SUPFAM" id="SSF48452">
    <property type="entry name" value="TPR-like"/>
    <property type="match status" value="1"/>
</dbReference>
<sequence>TLSGLNHDDEALATLELARNLQPNEPEILMLRGSIYSLMGDFKQAIIEYEKAIDFSEHKDEVYHHLGLVYQDMEDYQQAIDYLKKSISINIKNENALYDLAYCLDITDRKEESITFYKKFIDEDPYSSLAWYNLGILYVKLDQLDNAIKAFDYAVVIEDDFGSAHFNLGNAYLQNEQYQEGLNSFVRTMDIEGPSAELYYLIATAYQHIEEFELGLKYYQKASKLDPLYHEPIFGAGICLGKLDRWYEAVHFFNKALKINTENAFYWRFMAEADYKVGNLVSSLDAYEESAMLNPRDHQTWIDWSFLVYEQGDVSKAISLIERGLDELPETAELHYRITAYFLANGMHKEALKSLENALVLNFEKHTGLLEFFDELKMQKALFKIIEKHRKENL</sequence>
<dbReference type="PROSITE" id="PS50293">
    <property type="entry name" value="TPR_REGION"/>
    <property type="match status" value="1"/>
</dbReference>
<organism evidence="1">
    <name type="scientific">hydrothermal vent metagenome</name>
    <dbReference type="NCBI Taxonomy" id="652676"/>
    <lineage>
        <taxon>unclassified sequences</taxon>
        <taxon>metagenomes</taxon>
        <taxon>ecological metagenomes</taxon>
    </lineage>
</organism>
<dbReference type="Pfam" id="PF13424">
    <property type="entry name" value="TPR_12"/>
    <property type="match status" value="1"/>
</dbReference>
<dbReference type="PANTHER" id="PTHR12558">
    <property type="entry name" value="CELL DIVISION CYCLE 16,23,27"/>
    <property type="match status" value="1"/>
</dbReference>
<dbReference type="InterPro" id="IPR011990">
    <property type="entry name" value="TPR-like_helical_dom_sf"/>
</dbReference>
<gene>
    <name evidence="1" type="ORF">MNBD_BACTEROID06-1717</name>
</gene>
<dbReference type="Gene3D" id="1.25.40.10">
    <property type="entry name" value="Tetratricopeptide repeat domain"/>
    <property type="match status" value="3"/>
</dbReference>
<dbReference type="PROSITE" id="PS50005">
    <property type="entry name" value="TPR"/>
    <property type="match status" value="5"/>
</dbReference>
<dbReference type="InterPro" id="IPR019734">
    <property type="entry name" value="TPR_rpt"/>
</dbReference>
<protein>
    <submittedName>
        <fullName evidence="1">Uncharacterized protein</fullName>
    </submittedName>
</protein>
<proteinExistence type="predicted"/>
<dbReference type="SMART" id="SM00028">
    <property type="entry name" value="TPR"/>
    <property type="match status" value="9"/>
</dbReference>
<dbReference type="Pfam" id="PF13181">
    <property type="entry name" value="TPR_8"/>
    <property type="match status" value="1"/>
</dbReference>
<reference evidence="1" key="1">
    <citation type="submission" date="2018-06" db="EMBL/GenBank/DDBJ databases">
        <authorList>
            <person name="Zhirakovskaya E."/>
        </authorList>
    </citation>
    <scope>NUCLEOTIDE SEQUENCE</scope>
</reference>
<dbReference type="PANTHER" id="PTHR12558:SF13">
    <property type="entry name" value="CELL DIVISION CYCLE PROTEIN 27 HOMOLOG"/>
    <property type="match status" value="1"/>
</dbReference>
<evidence type="ECO:0000313" key="1">
    <source>
        <dbReference type="EMBL" id="VAW26993.1"/>
    </source>
</evidence>
<feature type="non-terminal residue" evidence="1">
    <location>
        <position position="1"/>
    </location>
</feature>